<protein>
    <recommendedName>
        <fullName evidence="1">N-acetyltransferase domain-containing protein</fullName>
    </recommendedName>
</protein>
<name>A0ABV4BL16_9GAMM</name>
<dbReference type="PROSITE" id="PS51186">
    <property type="entry name" value="GNAT"/>
    <property type="match status" value="1"/>
</dbReference>
<keyword evidence="3" id="KW-1185">Reference proteome</keyword>
<accession>A0ABV4BL16</accession>
<feature type="domain" description="N-acetyltransferase" evidence="1">
    <location>
        <begin position="123"/>
        <end position="284"/>
    </location>
</feature>
<dbReference type="RefSeq" id="WP_369668391.1">
    <property type="nucleotide sequence ID" value="NZ_JBDKXB010000036.1"/>
</dbReference>
<evidence type="ECO:0000259" key="1">
    <source>
        <dbReference type="PROSITE" id="PS51186"/>
    </source>
</evidence>
<dbReference type="SUPFAM" id="SSF55729">
    <property type="entry name" value="Acyl-CoA N-acyltransferases (Nat)"/>
    <property type="match status" value="1"/>
</dbReference>
<evidence type="ECO:0000313" key="3">
    <source>
        <dbReference type="Proteomes" id="UP001564408"/>
    </source>
</evidence>
<comment type="caution">
    <text evidence="2">The sequence shown here is derived from an EMBL/GenBank/DDBJ whole genome shotgun (WGS) entry which is preliminary data.</text>
</comment>
<sequence>MNEPVVTPLPVTSVFRKETILNGTPVQIDCIEVGGQLFSVRKGLLTVACLEDEWYEDLKNPAGVIAGLRQACELRADLLTFWQRPPYTEPVHPYYYEWESVASLPVTSYQHWWDKQIKSRVRNHIRKAEKEGLVVRETLYDDEFVRGMTAIFNESPIRQGRRFWHYGKDFETVRRQFSRYISREYMVGAYFQGQMVGFMMLGNAGRFGLTGQIISSLAHRDKAPNHAMVAKAVEICAAHNLSHLVYYYWTDDSLSEFKRRCGFEETRLPRYYVPLTWRGELALRLGAHRRFRAMVPASIRAMLKRARARWYGRVKS</sequence>
<reference evidence="2 3" key="1">
    <citation type="submission" date="2024-05" db="EMBL/GenBank/DDBJ databases">
        <title>Genome Sequence and Characterization of the New Strain Purple Sulfur Bacterium of Genus Thioalkalicoccus.</title>
        <authorList>
            <person name="Bryantseva I.A."/>
            <person name="Kyndt J.A."/>
            <person name="Imhoff J.F."/>
        </authorList>
    </citation>
    <scope>NUCLEOTIDE SEQUENCE [LARGE SCALE GENOMIC DNA]</scope>
    <source>
        <strain evidence="2 3">Um2</strain>
    </source>
</reference>
<dbReference type="Gene3D" id="3.40.630.30">
    <property type="match status" value="1"/>
</dbReference>
<dbReference type="Proteomes" id="UP001564408">
    <property type="component" value="Unassembled WGS sequence"/>
</dbReference>
<organism evidence="2 3">
    <name type="scientific">Thioalkalicoccus limnaeus</name>
    <dbReference type="NCBI Taxonomy" id="120681"/>
    <lineage>
        <taxon>Bacteria</taxon>
        <taxon>Pseudomonadati</taxon>
        <taxon>Pseudomonadota</taxon>
        <taxon>Gammaproteobacteria</taxon>
        <taxon>Chromatiales</taxon>
        <taxon>Chromatiaceae</taxon>
        <taxon>Thioalkalicoccus</taxon>
    </lineage>
</organism>
<dbReference type="InterPro" id="IPR000182">
    <property type="entry name" value="GNAT_dom"/>
</dbReference>
<dbReference type="InterPro" id="IPR016181">
    <property type="entry name" value="Acyl_CoA_acyltransferase"/>
</dbReference>
<proteinExistence type="predicted"/>
<dbReference type="EMBL" id="JBDKXB010000036">
    <property type="protein sequence ID" value="MEY6434008.1"/>
    <property type="molecule type" value="Genomic_DNA"/>
</dbReference>
<evidence type="ECO:0000313" key="2">
    <source>
        <dbReference type="EMBL" id="MEY6434008.1"/>
    </source>
</evidence>
<gene>
    <name evidence="2" type="ORF">ABC977_16510</name>
</gene>